<proteinExistence type="predicted"/>
<feature type="coiled-coil region" evidence="1">
    <location>
        <begin position="143"/>
        <end position="170"/>
    </location>
</feature>
<dbReference type="PANTHER" id="PTHR10039:SF5">
    <property type="entry name" value="NACHT DOMAIN-CONTAINING PROTEIN"/>
    <property type="match status" value="1"/>
</dbReference>
<keyword evidence="1" id="KW-0175">Coiled coil</keyword>
<dbReference type="AlphaFoldDB" id="A0A922SWS2"/>
<sequence>MFTASQRIRMQDLTQNDMQRYVNDRLKDILDIGDQERITDKVVDRSDGIFFWVVLVVKTLRESVEDGHDIVRFEKELDILLTEMEELSQYLLDSITPHRRQAAYSLFAILFRAREKKGGLTLSSCLYLEDLDQDIYFAEKLKLACLERDCSKLRNDVDRLAAQNAKATKLAQSYCKGLLESQHRLYEDCGRNITKLMILDFTHRSVPEFFAKNKVQDIIKEHTSGFDIDNAICQLTLADLRCSEYIDLCTPLAVKALKWLYDKILAPRKTDPSFTFLLAVDTTIDRIKKLPMTTHRKGIEELDKYPIDPEFSEFDTQKMVSPYVALLNPNVYLLSPVYVFALKGRPGYTKWRLAQNSDFLDTVLKNWILVDCLMKASISFGVDPFDPSLPCTDLAEEAFREDTFMVLKSLLETEDAMYPQTWFGIMKSVLEVYLKYGEKVVVKEMKVWRKISRVYGRLIEMFLLTYKPWQYPPLVIYHSPETQDLKMYIELRRNTNGAAIYIDCRGFTDSIKKFFNQFPNTCEIPIEEVLPHMEFENIDAIMCAIEKVKAAGRTCPPFTWDTPDNLVEEGQSATAKSSEPDSLKHPDPPTEPPTAPLVERASSEPGVYRADPPIEPSTVPLLEYIKAPHEPAITIGSAQEISKPDHRRTYMAIWLFG</sequence>
<comment type="caution">
    <text evidence="4">The sequence shown here is derived from an EMBL/GenBank/DDBJ whole genome shotgun (WGS) entry which is preliminary data.</text>
</comment>
<keyword evidence="5" id="KW-1185">Reference proteome</keyword>
<dbReference type="InterPro" id="IPR056693">
    <property type="entry name" value="DUF7791"/>
</dbReference>
<gene>
    <name evidence="4" type="ORF">Ptr86124_011343</name>
</gene>
<dbReference type="Pfam" id="PF25053">
    <property type="entry name" value="DUF7791"/>
    <property type="match status" value="1"/>
</dbReference>
<dbReference type="Proteomes" id="UP000249757">
    <property type="component" value="Unassembled WGS sequence"/>
</dbReference>
<feature type="region of interest" description="Disordered" evidence="2">
    <location>
        <begin position="569"/>
        <end position="613"/>
    </location>
</feature>
<protein>
    <recommendedName>
        <fullName evidence="3">DUF7791 domain-containing protein</fullName>
    </recommendedName>
</protein>
<name>A0A922SWS2_9PLEO</name>
<feature type="domain" description="DUF7791" evidence="3">
    <location>
        <begin position="94"/>
        <end position="244"/>
    </location>
</feature>
<organism evidence="4 5">
    <name type="scientific">Pyrenophora tritici-repentis</name>
    <dbReference type="NCBI Taxonomy" id="45151"/>
    <lineage>
        <taxon>Eukaryota</taxon>
        <taxon>Fungi</taxon>
        <taxon>Dikarya</taxon>
        <taxon>Ascomycota</taxon>
        <taxon>Pezizomycotina</taxon>
        <taxon>Dothideomycetes</taxon>
        <taxon>Pleosporomycetidae</taxon>
        <taxon>Pleosporales</taxon>
        <taxon>Pleosporineae</taxon>
        <taxon>Pleosporaceae</taxon>
        <taxon>Pyrenophora</taxon>
    </lineage>
</organism>
<feature type="compositionally biased region" description="Basic and acidic residues" evidence="2">
    <location>
        <begin position="578"/>
        <end position="588"/>
    </location>
</feature>
<evidence type="ECO:0000256" key="1">
    <source>
        <dbReference type="SAM" id="Coils"/>
    </source>
</evidence>
<dbReference type="PANTHER" id="PTHR10039">
    <property type="entry name" value="AMELOGENIN"/>
    <property type="match status" value="1"/>
</dbReference>
<evidence type="ECO:0000256" key="2">
    <source>
        <dbReference type="SAM" id="MobiDB-lite"/>
    </source>
</evidence>
<accession>A0A922SWS2</accession>
<evidence type="ECO:0000313" key="5">
    <source>
        <dbReference type="Proteomes" id="UP000249757"/>
    </source>
</evidence>
<dbReference type="EMBL" id="NRDI02000019">
    <property type="protein sequence ID" value="KAI1509757.1"/>
    <property type="molecule type" value="Genomic_DNA"/>
</dbReference>
<reference evidence="5" key="1">
    <citation type="journal article" date="2022" name="Microb. Genom.">
        <title>A global pangenome for the wheat fungal pathogen Pyrenophora tritici-repentis and prediction of effector protein structural homology.</title>
        <authorList>
            <person name="Moolhuijzen P.M."/>
            <person name="See P.T."/>
            <person name="Shi G."/>
            <person name="Powell H.R."/>
            <person name="Cockram J."/>
            <person name="Jorgensen L.N."/>
            <person name="Benslimane H."/>
            <person name="Strelkov S.E."/>
            <person name="Turner J."/>
            <person name="Liu Z."/>
            <person name="Moffat C.S."/>
        </authorList>
    </citation>
    <scope>NUCLEOTIDE SEQUENCE [LARGE SCALE GENOMIC DNA]</scope>
</reference>
<evidence type="ECO:0000313" key="4">
    <source>
        <dbReference type="EMBL" id="KAI1509757.1"/>
    </source>
</evidence>
<evidence type="ECO:0000259" key="3">
    <source>
        <dbReference type="Pfam" id="PF25053"/>
    </source>
</evidence>